<proteinExistence type="predicted"/>
<dbReference type="AlphaFoldDB" id="A0ABD1DIN2"/>
<organism evidence="2 3">
    <name type="scientific">Culex pipiens pipiens</name>
    <name type="common">Northern house mosquito</name>
    <dbReference type="NCBI Taxonomy" id="38569"/>
    <lineage>
        <taxon>Eukaryota</taxon>
        <taxon>Metazoa</taxon>
        <taxon>Ecdysozoa</taxon>
        <taxon>Arthropoda</taxon>
        <taxon>Hexapoda</taxon>
        <taxon>Insecta</taxon>
        <taxon>Pterygota</taxon>
        <taxon>Neoptera</taxon>
        <taxon>Endopterygota</taxon>
        <taxon>Diptera</taxon>
        <taxon>Nematocera</taxon>
        <taxon>Culicoidea</taxon>
        <taxon>Culicidae</taxon>
        <taxon>Culicinae</taxon>
        <taxon>Culicini</taxon>
        <taxon>Culex</taxon>
        <taxon>Culex</taxon>
    </lineage>
</organism>
<dbReference type="PANTHER" id="PTHR15551">
    <property type="entry name" value="LIM DOMAIN ONLY 7"/>
    <property type="match status" value="1"/>
</dbReference>
<dbReference type="Proteomes" id="UP001562425">
    <property type="component" value="Unassembled WGS sequence"/>
</dbReference>
<reference evidence="2 3" key="1">
    <citation type="submission" date="2024-05" db="EMBL/GenBank/DDBJ databases">
        <title>Culex pipiens pipiens assembly and annotation.</title>
        <authorList>
            <person name="Alout H."/>
            <person name="Durand T."/>
        </authorList>
    </citation>
    <scope>NUCLEOTIDE SEQUENCE [LARGE SCALE GENOMIC DNA]</scope>
    <source>
        <strain evidence="2">HA-2024</strain>
        <tissue evidence="2">Whole body</tissue>
    </source>
</reference>
<feature type="compositionally biased region" description="Pro residues" evidence="1">
    <location>
        <begin position="19"/>
        <end position="28"/>
    </location>
</feature>
<dbReference type="EMBL" id="JBEHCU010005543">
    <property type="protein sequence ID" value="KAL1399451.1"/>
    <property type="molecule type" value="Genomic_DNA"/>
</dbReference>
<comment type="caution">
    <text evidence="2">The sequence shown here is derived from an EMBL/GenBank/DDBJ whole genome shotgun (WGS) entry which is preliminary data.</text>
</comment>
<sequence>MSNHVEALHDMEQVKERNPIPPPIPPAKPLRYTQNVPRKSLPDSVIQTITQRVQTLGIGTDRRWSFDNPNNMTRLLANEMNVNTSSAQSNNPNENEDKILSVSGKKKCSHCNNELGRGAAMVIET</sequence>
<evidence type="ECO:0000313" key="2">
    <source>
        <dbReference type="EMBL" id="KAL1399451.1"/>
    </source>
</evidence>
<accession>A0ABD1DIN2</accession>
<gene>
    <name evidence="2" type="ORF">pipiens_008204</name>
</gene>
<evidence type="ECO:0000313" key="3">
    <source>
        <dbReference type="Proteomes" id="UP001562425"/>
    </source>
</evidence>
<feature type="region of interest" description="Disordered" evidence="1">
    <location>
        <begin position="1"/>
        <end position="29"/>
    </location>
</feature>
<keyword evidence="3" id="KW-1185">Reference proteome</keyword>
<dbReference type="PANTHER" id="PTHR15551:SF3">
    <property type="entry name" value="LIM AND CALPONIN HOMOLOGY DOMAINS-CONTAINING PROTEIN 1"/>
    <property type="match status" value="1"/>
</dbReference>
<evidence type="ECO:0000256" key="1">
    <source>
        <dbReference type="SAM" id="MobiDB-lite"/>
    </source>
</evidence>
<name>A0ABD1DIN2_CULPP</name>
<feature type="compositionally biased region" description="Basic and acidic residues" evidence="1">
    <location>
        <begin position="1"/>
        <end position="18"/>
    </location>
</feature>
<protein>
    <submittedName>
        <fullName evidence="2">Uncharacterized protein</fullName>
    </submittedName>
</protein>